<evidence type="ECO:0000313" key="3">
    <source>
        <dbReference type="Proteomes" id="UP001275084"/>
    </source>
</evidence>
<comment type="caution">
    <text evidence="2">The sequence shown here is derived from an EMBL/GenBank/DDBJ whole genome shotgun (WGS) entry which is preliminary data.</text>
</comment>
<dbReference type="AlphaFoldDB" id="A0AAJ0H5V3"/>
<reference evidence="2" key="2">
    <citation type="submission" date="2023-06" db="EMBL/GenBank/DDBJ databases">
        <authorList>
            <consortium name="Lawrence Berkeley National Laboratory"/>
            <person name="Haridas S."/>
            <person name="Hensen N."/>
            <person name="Bonometti L."/>
            <person name="Westerberg I."/>
            <person name="Brannstrom I.O."/>
            <person name="Guillou S."/>
            <person name="Cros-Aarteil S."/>
            <person name="Calhoun S."/>
            <person name="Kuo A."/>
            <person name="Mondo S."/>
            <person name="Pangilinan J."/>
            <person name="Riley R."/>
            <person name="Labutti K."/>
            <person name="Andreopoulos B."/>
            <person name="Lipzen A."/>
            <person name="Chen C."/>
            <person name="Yanf M."/>
            <person name="Daum C."/>
            <person name="Ng V."/>
            <person name="Clum A."/>
            <person name="Steindorff A."/>
            <person name="Ohm R."/>
            <person name="Martin F."/>
            <person name="Silar P."/>
            <person name="Natvig D."/>
            <person name="Lalanne C."/>
            <person name="Gautier V."/>
            <person name="Ament-Velasquez S.L."/>
            <person name="Kruys A."/>
            <person name="Hutchinson M.I."/>
            <person name="Powell A.J."/>
            <person name="Barry K."/>
            <person name="Miller A.N."/>
            <person name="Grigoriev I.V."/>
            <person name="Debuchy R."/>
            <person name="Gladieux P."/>
            <person name="Thoren M.H."/>
            <person name="Johannesson H."/>
        </authorList>
    </citation>
    <scope>NUCLEOTIDE SEQUENCE</scope>
    <source>
        <strain evidence="2">CBS 955.72</strain>
    </source>
</reference>
<proteinExistence type="predicted"/>
<feature type="compositionally biased region" description="Basic residues" evidence="1">
    <location>
        <begin position="183"/>
        <end position="204"/>
    </location>
</feature>
<dbReference type="EMBL" id="JAUIQD010000008">
    <property type="protein sequence ID" value="KAK3341163.1"/>
    <property type="molecule type" value="Genomic_DNA"/>
</dbReference>
<name>A0AAJ0H5V3_9PEZI</name>
<sequence length="215" mass="23293">MKGKKRFTGRAVEGEGATSLASLFSSRPVAELMTGMVGRDVGRKMRNAMEMQSAVIRSKRRPEHRQQGLGNVGTWVDERSLPPSHPVPGPHFLACCGCEACSTANAHTDPITRSIPYTFCSRLIARGSLLKSATDPPPGSNTHALPGMASIPLYVMADYTPILTTGHKKNWPATLPSCGRSPTRSRRTGSASRPRKKEKIRHCSLKSGEVADRSN</sequence>
<organism evidence="2 3">
    <name type="scientific">Lasiosphaeria hispida</name>
    <dbReference type="NCBI Taxonomy" id="260671"/>
    <lineage>
        <taxon>Eukaryota</taxon>
        <taxon>Fungi</taxon>
        <taxon>Dikarya</taxon>
        <taxon>Ascomycota</taxon>
        <taxon>Pezizomycotina</taxon>
        <taxon>Sordariomycetes</taxon>
        <taxon>Sordariomycetidae</taxon>
        <taxon>Sordariales</taxon>
        <taxon>Lasiosphaeriaceae</taxon>
        <taxon>Lasiosphaeria</taxon>
    </lineage>
</organism>
<gene>
    <name evidence="2" type="ORF">B0T25DRAFT_332533</name>
</gene>
<evidence type="ECO:0000313" key="2">
    <source>
        <dbReference type="EMBL" id="KAK3341163.1"/>
    </source>
</evidence>
<accession>A0AAJ0H5V3</accession>
<keyword evidence="3" id="KW-1185">Reference proteome</keyword>
<evidence type="ECO:0000256" key="1">
    <source>
        <dbReference type="SAM" id="MobiDB-lite"/>
    </source>
</evidence>
<reference evidence="2" key="1">
    <citation type="journal article" date="2023" name="Mol. Phylogenet. Evol.">
        <title>Genome-scale phylogeny and comparative genomics of the fungal order Sordariales.</title>
        <authorList>
            <person name="Hensen N."/>
            <person name="Bonometti L."/>
            <person name="Westerberg I."/>
            <person name="Brannstrom I.O."/>
            <person name="Guillou S."/>
            <person name="Cros-Aarteil S."/>
            <person name="Calhoun S."/>
            <person name="Haridas S."/>
            <person name="Kuo A."/>
            <person name="Mondo S."/>
            <person name="Pangilinan J."/>
            <person name="Riley R."/>
            <person name="LaButti K."/>
            <person name="Andreopoulos B."/>
            <person name="Lipzen A."/>
            <person name="Chen C."/>
            <person name="Yan M."/>
            <person name="Daum C."/>
            <person name="Ng V."/>
            <person name="Clum A."/>
            <person name="Steindorff A."/>
            <person name="Ohm R.A."/>
            <person name="Martin F."/>
            <person name="Silar P."/>
            <person name="Natvig D.O."/>
            <person name="Lalanne C."/>
            <person name="Gautier V."/>
            <person name="Ament-Velasquez S.L."/>
            <person name="Kruys A."/>
            <person name="Hutchinson M.I."/>
            <person name="Powell A.J."/>
            <person name="Barry K."/>
            <person name="Miller A.N."/>
            <person name="Grigoriev I.V."/>
            <person name="Debuchy R."/>
            <person name="Gladieux P."/>
            <person name="Hiltunen Thoren M."/>
            <person name="Johannesson H."/>
        </authorList>
    </citation>
    <scope>NUCLEOTIDE SEQUENCE</scope>
    <source>
        <strain evidence="2">CBS 955.72</strain>
    </source>
</reference>
<dbReference type="Proteomes" id="UP001275084">
    <property type="component" value="Unassembled WGS sequence"/>
</dbReference>
<feature type="region of interest" description="Disordered" evidence="1">
    <location>
        <begin position="173"/>
        <end position="215"/>
    </location>
</feature>
<protein>
    <submittedName>
        <fullName evidence="2">Uncharacterized protein</fullName>
    </submittedName>
</protein>